<evidence type="ECO:0000256" key="3">
    <source>
        <dbReference type="ARBA" id="ARBA00023163"/>
    </source>
</evidence>
<dbReference type="PRINTS" id="PR00032">
    <property type="entry name" value="HTHARAC"/>
</dbReference>
<evidence type="ECO:0000313" key="6">
    <source>
        <dbReference type="Proteomes" id="UP000247698"/>
    </source>
</evidence>
<comment type="caution">
    <text evidence="5">The sequence shown here is derived from an EMBL/GenBank/DDBJ whole genome shotgun (WGS) entry which is preliminary data.</text>
</comment>
<protein>
    <submittedName>
        <fullName evidence="5">AraC family transcriptional regulator</fullName>
    </submittedName>
</protein>
<dbReference type="InterPro" id="IPR018062">
    <property type="entry name" value="HTH_AraC-typ_CS"/>
</dbReference>
<evidence type="ECO:0000259" key="4">
    <source>
        <dbReference type="PROSITE" id="PS01124"/>
    </source>
</evidence>
<accession>A0ABX5N0Q8</accession>
<gene>
    <name evidence="5" type="ORF">DK873_05905</name>
</gene>
<name>A0ABX5N0Q8_9LACO</name>
<dbReference type="SMART" id="SM00342">
    <property type="entry name" value="HTH_ARAC"/>
    <property type="match status" value="1"/>
</dbReference>
<organism evidence="5 6">
    <name type="scientific">Lactobacillus melliventris</name>
    <dbReference type="NCBI Taxonomy" id="1218507"/>
    <lineage>
        <taxon>Bacteria</taxon>
        <taxon>Bacillati</taxon>
        <taxon>Bacillota</taxon>
        <taxon>Bacilli</taxon>
        <taxon>Lactobacillales</taxon>
        <taxon>Lactobacillaceae</taxon>
        <taxon>Lactobacillus</taxon>
    </lineage>
</organism>
<dbReference type="Proteomes" id="UP000247698">
    <property type="component" value="Unassembled WGS sequence"/>
</dbReference>
<evidence type="ECO:0000256" key="2">
    <source>
        <dbReference type="ARBA" id="ARBA00023125"/>
    </source>
</evidence>
<evidence type="ECO:0000313" key="5">
    <source>
        <dbReference type="EMBL" id="PXY84683.1"/>
    </source>
</evidence>
<dbReference type="PROSITE" id="PS00041">
    <property type="entry name" value="HTH_ARAC_FAMILY_1"/>
    <property type="match status" value="1"/>
</dbReference>
<dbReference type="PROSITE" id="PS01124">
    <property type="entry name" value="HTH_ARAC_FAMILY_2"/>
    <property type="match status" value="1"/>
</dbReference>
<dbReference type="InterPro" id="IPR020449">
    <property type="entry name" value="Tscrpt_reg_AraC-type_HTH"/>
</dbReference>
<dbReference type="PANTHER" id="PTHR47504:SF6">
    <property type="entry name" value="ARAC-FAMILY TRANSCRIPTIONAL REGULATOR"/>
    <property type="match status" value="1"/>
</dbReference>
<feature type="domain" description="HTH araC/xylS-type" evidence="4">
    <location>
        <begin position="264"/>
        <end position="362"/>
    </location>
</feature>
<proteinExistence type="predicted"/>
<dbReference type="InterPro" id="IPR050959">
    <property type="entry name" value="MarA-like"/>
</dbReference>
<dbReference type="Gene3D" id="1.10.10.60">
    <property type="entry name" value="Homeodomain-like"/>
    <property type="match status" value="2"/>
</dbReference>
<dbReference type="InterPro" id="IPR009057">
    <property type="entry name" value="Homeodomain-like_sf"/>
</dbReference>
<keyword evidence="2" id="KW-0238">DNA-binding</keyword>
<keyword evidence="3" id="KW-0804">Transcription</keyword>
<reference evidence="5 6" key="1">
    <citation type="submission" date="2018-05" db="EMBL/GenBank/DDBJ databases">
        <title>Reference genomes for bee gut microbiota database.</title>
        <authorList>
            <person name="Ellegaard K.M."/>
        </authorList>
    </citation>
    <scope>NUCLEOTIDE SEQUENCE [LARGE SCALE GENOMIC DNA]</scope>
    <source>
        <strain evidence="5 6">ESL0184</strain>
    </source>
</reference>
<keyword evidence="1" id="KW-0805">Transcription regulation</keyword>
<sequence>MIDKYLEEILNNFHRATDLNLYVFKNQYDQIRKYTSPLAPNFPLSLLKESDNTSNKLNLILFNNQCAMGFFNIKDLKIIGLNLNFTIANNKNYDRLAPLLGWNKFSQTMKCLYFMIFNNWPIITKSSETFPLGENISLDNKKKASYKGYLIETELMKSVSKGNLDEYNYNFKKFVKYGNLGTFGDNKLRNSKDMAIAATTLCTRAAVKGGVPVSEAFGLSDEIIKQIEKDTVISNYYEYSRAIGEIFVARVNRVKRNNITSIVYRAQEYIFSNLTSIKNISEIAAELNVSTSYLQHLFKKEKNSSLVTYMNQEKVNLAVHELIFTNKKVEEIAYDAGFSSTSLFSTTFKRFKGLSPLKYRKKFK</sequence>
<dbReference type="InterPro" id="IPR018060">
    <property type="entry name" value="HTH_AraC"/>
</dbReference>
<keyword evidence="6" id="KW-1185">Reference proteome</keyword>
<dbReference type="SUPFAM" id="SSF46689">
    <property type="entry name" value="Homeodomain-like"/>
    <property type="match status" value="2"/>
</dbReference>
<evidence type="ECO:0000256" key="1">
    <source>
        <dbReference type="ARBA" id="ARBA00023015"/>
    </source>
</evidence>
<dbReference type="PANTHER" id="PTHR47504">
    <property type="entry name" value="RIGHT ORIGIN-BINDING PROTEIN"/>
    <property type="match status" value="1"/>
</dbReference>
<dbReference type="Pfam" id="PF12833">
    <property type="entry name" value="HTH_18"/>
    <property type="match status" value="1"/>
</dbReference>
<dbReference type="EMBL" id="QGLG01000002">
    <property type="protein sequence ID" value="PXY84683.1"/>
    <property type="molecule type" value="Genomic_DNA"/>
</dbReference>
<dbReference type="RefSeq" id="WP_110446191.1">
    <property type="nucleotide sequence ID" value="NZ_QGLG01000002.1"/>
</dbReference>